<dbReference type="eggNOG" id="ENOG50342HF">
    <property type="taxonomic scope" value="Bacteria"/>
</dbReference>
<accession>A0A0H3J8A5</accession>
<evidence type="ECO:0000313" key="1">
    <source>
        <dbReference type="EMBL" id="AJA51263.1"/>
    </source>
</evidence>
<evidence type="ECO:0000313" key="4">
    <source>
        <dbReference type="Proteomes" id="UP000030905"/>
    </source>
</evidence>
<dbReference type="RefSeq" id="WP_003448131.1">
    <property type="nucleotide sequence ID" value="NZ_ANZB01000020.1"/>
</dbReference>
<gene>
    <name evidence="1" type="ORF">CLPA_c11750</name>
    <name evidence="2" type="ORF">CP6013_01977</name>
</gene>
<reference evidence="1 4" key="1">
    <citation type="journal article" date="2015" name="Genome Announc.">
        <title>Complete Genome Sequence of the Nitrogen-Fixing and Solvent-Producing Clostridium pasteurianum DSM 525.</title>
        <authorList>
            <person name="Poehlein A."/>
            <person name="Grosse-Honebrink A."/>
            <person name="Zhang Y."/>
            <person name="Minton N.P."/>
            <person name="Daniel R."/>
        </authorList>
    </citation>
    <scope>NUCLEOTIDE SEQUENCE [LARGE SCALE GENOMIC DNA]</scope>
    <source>
        <strain evidence="1">DSM 525</strain>
        <strain evidence="4">DSM 525 / ATCC 6013</strain>
    </source>
</reference>
<sequence length="204" mass="24121">MIDRIIKQYYYDLYKKFYLNAGIMSCFVKSLPFVSAINMQNLNLEIKQKSSSLKLELIKEDLIIMDISAEKGLNYAYKYRGEYTIIPDFNMVCHDFGIVKSKPILEKLTLFKDVNLKVADKYMIVLDYNRYKNVEIKNINEYNNQYEVTEEDLPEVEMIKFLDIKTVSYICPHKIKEDIAAYLNYLKFNNINVDIKYVDSITKS</sequence>
<reference evidence="2" key="2">
    <citation type="submission" date="2015-10" db="EMBL/GenBank/DDBJ databases">
        <title>Improved Draft Genome Sequence of Clostridium pasteurianum Strain ATCC 6013 (DSM 525) Using a Hybrid Next-Generation Sequencing Approach.</title>
        <authorList>
            <person name="Pyne M.E."/>
            <person name="Utturkar S.M."/>
            <person name="Brown S.D."/>
            <person name="Moo-Young M."/>
            <person name="Chung D.A."/>
            <person name="Chou P.C."/>
        </authorList>
    </citation>
    <scope>NUCLEOTIDE SEQUENCE</scope>
    <source>
        <strain evidence="2">ATCC 6013</strain>
    </source>
</reference>
<name>A0A0H3J8A5_CLOPA</name>
<dbReference type="AlphaFoldDB" id="A0A0H3J8A5"/>
<reference evidence="2 3" key="3">
    <citation type="journal article" name="Genome Announc.">
        <title>Improved Draft Genome Sequence of Clostridium pasteurianum Strain ATCC 6013 (DSM 525) Using a Hybrid Next-Generation Sequencing Approach.</title>
        <authorList>
            <person name="Pyne M.E."/>
            <person name="Utturkar S."/>
            <person name="Brown S.D."/>
            <person name="Moo-Young M."/>
            <person name="Chung D.A."/>
            <person name="Chou C.P."/>
        </authorList>
    </citation>
    <scope>NUCLEOTIDE SEQUENCE [LARGE SCALE GENOMIC DNA]</scope>
    <source>
        <strain evidence="2 3">ATCC 6013</strain>
    </source>
</reference>
<dbReference type="KEGG" id="cpae:CPAST_c11750"/>
<protein>
    <submittedName>
        <fullName evidence="1">Uncharacterized protein</fullName>
    </submittedName>
</protein>
<organism evidence="1 4">
    <name type="scientific">Clostridium pasteurianum DSM 525 = ATCC 6013</name>
    <dbReference type="NCBI Taxonomy" id="1262449"/>
    <lineage>
        <taxon>Bacteria</taxon>
        <taxon>Bacillati</taxon>
        <taxon>Bacillota</taxon>
        <taxon>Clostridia</taxon>
        <taxon>Eubacteriales</taxon>
        <taxon>Clostridiaceae</taxon>
        <taxon>Clostridium</taxon>
    </lineage>
</organism>
<dbReference type="GeneID" id="93073361"/>
<evidence type="ECO:0000313" key="2">
    <source>
        <dbReference type="EMBL" id="KRU12729.1"/>
    </source>
</evidence>
<evidence type="ECO:0000313" key="3">
    <source>
        <dbReference type="Proteomes" id="UP000028042"/>
    </source>
</evidence>
<dbReference type="EMBL" id="CP009268">
    <property type="protein sequence ID" value="AJA51263.1"/>
    <property type="molecule type" value="Genomic_DNA"/>
</dbReference>
<dbReference type="KEGG" id="cpat:CLPA_c11750"/>
<proteinExistence type="predicted"/>
<keyword evidence="4" id="KW-1185">Reference proteome</keyword>
<dbReference type="PATRIC" id="fig|1262449.3.peg.3962"/>
<dbReference type="Proteomes" id="UP000028042">
    <property type="component" value="Unassembled WGS sequence"/>
</dbReference>
<dbReference type="EMBL" id="JPGY02000001">
    <property type="protein sequence ID" value="KRU12729.1"/>
    <property type="molecule type" value="Genomic_DNA"/>
</dbReference>
<dbReference type="Proteomes" id="UP000030905">
    <property type="component" value="Chromosome"/>
</dbReference>